<keyword evidence="3" id="KW-1185">Reference proteome</keyword>
<evidence type="ECO:0000313" key="2">
    <source>
        <dbReference type="EMBL" id="RPB05136.1"/>
    </source>
</evidence>
<accession>A0A3N4K3I3</accession>
<dbReference type="EMBL" id="ML120354">
    <property type="protein sequence ID" value="RPB05136.1"/>
    <property type="molecule type" value="Genomic_DNA"/>
</dbReference>
<dbReference type="Proteomes" id="UP000276215">
    <property type="component" value="Unassembled WGS sequence"/>
</dbReference>
<organism evidence="2 3">
    <name type="scientific">Choiromyces venosus 120613-1</name>
    <dbReference type="NCBI Taxonomy" id="1336337"/>
    <lineage>
        <taxon>Eukaryota</taxon>
        <taxon>Fungi</taxon>
        <taxon>Dikarya</taxon>
        <taxon>Ascomycota</taxon>
        <taxon>Pezizomycotina</taxon>
        <taxon>Pezizomycetes</taxon>
        <taxon>Pezizales</taxon>
        <taxon>Tuberaceae</taxon>
        <taxon>Choiromyces</taxon>
    </lineage>
</organism>
<proteinExistence type="predicted"/>
<sequence>MAYGLAYRILITGIYCVYSCSINSRSSMFSTTKEELIRGLLQLRPLPDLYLVQYITSTTKSPSHPTFPDAKLLQEISREIYPPPPTPSINTHRRNKKLVTLSNDPHSPPLPYPGNSRIELDSWNPIDLLAPSLAPFNPHLFLG</sequence>
<dbReference type="AlphaFoldDB" id="A0A3N4K3I3"/>
<protein>
    <submittedName>
        <fullName evidence="2">Uncharacterized protein</fullName>
    </submittedName>
</protein>
<feature type="region of interest" description="Disordered" evidence="1">
    <location>
        <begin position="82"/>
        <end position="110"/>
    </location>
</feature>
<evidence type="ECO:0000313" key="3">
    <source>
        <dbReference type="Proteomes" id="UP000276215"/>
    </source>
</evidence>
<evidence type="ECO:0000256" key="1">
    <source>
        <dbReference type="SAM" id="MobiDB-lite"/>
    </source>
</evidence>
<gene>
    <name evidence="2" type="ORF">L873DRAFT_947448</name>
</gene>
<reference evidence="2 3" key="1">
    <citation type="journal article" date="2018" name="Nat. Ecol. Evol.">
        <title>Pezizomycetes genomes reveal the molecular basis of ectomycorrhizal truffle lifestyle.</title>
        <authorList>
            <person name="Murat C."/>
            <person name="Payen T."/>
            <person name="Noel B."/>
            <person name="Kuo A."/>
            <person name="Morin E."/>
            <person name="Chen J."/>
            <person name="Kohler A."/>
            <person name="Krizsan K."/>
            <person name="Balestrini R."/>
            <person name="Da Silva C."/>
            <person name="Montanini B."/>
            <person name="Hainaut M."/>
            <person name="Levati E."/>
            <person name="Barry K.W."/>
            <person name="Belfiori B."/>
            <person name="Cichocki N."/>
            <person name="Clum A."/>
            <person name="Dockter R.B."/>
            <person name="Fauchery L."/>
            <person name="Guy J."/>
            <person name="Iotti M."/>
            <person name="Le Tacon F."/>
            <person name="Lindquist E.A."/>
            <person name="Lipzen A."/>
            <person name="Malagnac F."/>
            <person name="Mello A."/>
            <person name="Molinier V."/>
            <person name="Miyauchi S."/>
            <person name="Poulain J."/>
            <person name="Riccioni C."/>
            <person name="Rubini A."/>
            <person name="Sitrit Y."/>
            <person name="Splivallo R."/>
            <person name="Traeger S."/>
            <person name="Wang M."/>
            <person name="Zifcakova L."/>
            <person name="Wipf D."/>
            <person name="Zambonelli A."/>
            <person name="Paolocci F."/>
            <person name="Nowrousian M."/>
            <person name="Ottonello S."/>
            <person name="Baldrian P."/>
            <person name="Spatafora J.W."/>
            <person name="Henrissat B."/>
            <person name="Nagy L.G."/>
            <person name="Aury J.M."/>
            <person name="Wincker P."/>
            <person name="Grigoriev I.V."/>
            <person name="Bonfante P."/>
            <person name="Martin F.M."/>
        </authorList>
    </citation>
    <scope>NUCLEOTIDE SEQUENCE [LARGE SCALE GENOMIC DNA]</scope>
    <source>
        <strain evidence="2 3">120613-1</strain>
    </source>
</reference>
<name>A0A3N4K3I3_9PEZI</name>